<dbReference type="RefSeq" id="WP_091546423.1">
    <property type="nucleotide sequence ID" value="NZ_FONY01000023.1"/>
</dbReference>
<evidence type="ECO:0000313" key="3">
    <source>
        <dbReference type="Proteomes" id="UP000199513"/>
    </source>
</evidence>
<dbReference type="STRING" id="1003.SAMN04488541_102383"/>
<protein>
    <submittedName>
        <fullName evidence="2">Uncharacterized protein</fullName>
    </submittedName>
</protein>
<name>A0A1I2HE54_9BACT</name>
<keyword evidence="1" id="KW-0812">Transmembrane</keyword>
<accession>A0A1I2HE54</accession>
<evidence type="ECO:0000256" key="1">
    <source>
        <dbReference type="SAM" id="Phobius"/>
    </source>
</evidence>
<gene>
    <name evidence="2" type="ORF">SAMN04488541_102383</name>
</gene>
<feature type="transmembrane region" description="Helical" evidence="1">
    <location>
        <begin position="54"/>
        <end position="77"/>
    </location>
</feature>
<evidence type="ECO:0000313" key="2">
    <source>
        <dbReference type="EMBL" id="SFF28454.1"/>
    </source>
</evidence>
<feature type="transmembrane region" description="Helical" evidence="1">
    <location>
        <begin position="12"/>
        <end position="33"/>
    </location>
</feature>
<reference evidence="2 3" key="1">
    <citation type="submission" date="2016-10" db="EMBL/GenBank/DDBJ databases">
        <authorList>
            <person name="de Groot N.N."/>
        </authorList>
    </citation>
    <scope>NUCLEOTIDE SEQUENCE [LARGE SCALE GENOMIC DNA]</scope>
    <source>
        <strain>GEY</strain>
        <strain evidence="3">DSM 9560</strain>
    </source>
</reference>
<keyword evidence="1" id="KW-0472">Membrane</keyword>
<keyword evidence="3" id="KW-1185">Reference proteome</keyword>
<keyword evidence="1" id="KW-1133">Transmembrane helix</keyword>
<dbReference type="Proteomes" id="UP000199513">
    <property type="component" value="Unassembled WGS sequence"/>
</dbReference>
<feature type="transmembrane region" description="Helical" evidence="1">
    <location>
        <begin position="83"/>
        <end position="105"/>
    </location>
</feature>
<organism evidence="2 3">
    <name type="scientific">Thermoflexibacter ruber</name>
    <dbReference type="NCBI Taxonomy" id="1003"/>
    <lineage>
        <taxon>Bacteria</taxon>
        <taxon>Pseudomonadati</taxon>
        <taxon>Bacteroidota</taxon>
        <taxon>Cytophagia</taxon>
        <taxon>Cytophagales</taxon>
        <taxon>Thermoflexibacteraceae</taxon>
        <taxon>Thermoflexibacter</taxon>
    </lineage>
</organism>
<feature type="transmembrane region" description="Helical" evidence="1">
    <location>
        <begin position="117"/>
        <end position="140"/>
    </location>
</feature>
<dbReference type="OrthoDB" id="9898419at2"/>
<proteinExistence type="predicted"/>
<sequence length="146" mass="17002">MILQTVGKSYELLFTYTAPMQGVLYTTLVFFVVGSTINRELPLVEFEKSFMFDWLYGTNYATWLVYGLGFTFPLFFFQTNTPLGYVLATLIGILSWGITIAFFFFEEKMRIFYDLHTKLMIWSHIGIQIFLSVASMYAMIHARAEE</sequence>
<dbReference type="AlphaFoldDB" id="A0A1I2HE54"/>
<dbReference type="EMBL" id="FONY01000023">
    <property type="protein sequence ID" value="SFF28454.1"/>
    <property type="molecule type" value="Genomic_DNA"/>
</dbReference>